<gene>
    <name evidence="2" type="ORF">SEMRO_356_G125340.1</name>
</gene>
<evidence type="ECO:0000256" key="1">
    <source>
        <dbReference type="SAM" id="MobiDB-lite"/>
    </source>
</evidence>
<dbReference type="InterPro" id="IPR036770">
    <property type="entry name" value="Ankyrin_rpt-contain_sf"/>
</dbReference>
<proteinExistence type="predicted"/>
<dbReference type="EMBL" id="CAICTM010000355">
    <property type="protein sequence ID" value="CAB9508682.1"/>
    <property type="molecule type" value="Genomic_DNA"/>
</dbReference>
<dbReference type="SUPFAM" id="SSF48403">
    <property type="entry name" value="Ankyrin repeat"/>
    <property type="match status" value="1"/>
</dbReference>
<dbReference type="AlphaFoldDB" id="A0A9N8DTD2"/>
<dbReference type="Gene3D" id="1.25.40.20">
    <property type="entry name" value="Ankyrin repeat-containing domain"/>
    <property type="match status" value="1"/>
</dbReference>
<keyword evidence="3" id="KW-1185">Reference proteome</keyword>
<feature type="region of interest" description="Disordered" evidence="1">
    <location>
        <begin position="122"/>
        <end position="152"/>
    </location>
</feature>
<evidence type="ECO:0000313" key="2">
    <source>
        <dbReference type="EMBL" id="CAB9508682.1"/>
    </source>
</evidence>
<name>A0A9N8DTD2_9STRA</name>
<sequence length="291" mass="31796">MKTQPLPLMPRLALAGIVSPRVAPTISKELMDTDQANDSFSARNEAHNNQESVLATNSNQDETDSVVSFESMGTIESFAPDRYSFVPNQVDILIFSEDNERLMQEDAVETVLMQHTEPTKTVSHDFHGATSDSHFISDSESETGSRTGGPSQSLAALYTTPVHIAIAQGTALSVLKLIVQTGPSVLLKRDGPHGLTPLALSLETNPRDKQLHRYLLETQPKAARLASSYGQKLPLHIACQQQVDIQVFMALIQANPSALYHSNSKGLTPLAIACNQPESSLFRQQVLQLLR</sequence>
<feature type="compositionally biased region" description="Polar residues" evidence="1">
    <location>
        <begin position="130"/>
        <end position="152"/>
    </location>
</feature>
<organism evidence="2 3">
    <name type="scientific">Seminavis robusta</name>
    <dbReference type="NCBI Taxonomy" id="568900"/>
    <lineage>
        <taxon>Eukaryota</taxon>
        <taxon>Sar</taxon>
        <taxon>Stramenopiles</taxon>
        <taxon>Ochrophyta</taxon>
        <taxon>Bacillariophyta</taxon>
        <taxon>Bacillariophyceae</taxon>
        <taxon>Bacillariophycidae</taxon>
        <taxon>Naviculales</taxon>
        <taxon>Naviculaceae</taxon>
        <taxon>Seminavis</taxon>
    </lineage>
</organism>
<protein>
    <submittedName>
        <fullName evidence="2">Uncharacterized protein</fullName>
    </submittedName>
</protein>
<dbReference type="Proteomes" id="UP001153069">
    <property type="component" value="Unassembled WGS sequence"/>
</dbReference>
<reference evidence="2" key="1">
    <citation type="submission" date="2020-06" db="EMBL/GenBank/DDBJ databases">
        <authorList>
            <consortium name="Plant Systems Biology data submission"/>
        </authorList>
    </citation>
    <scope>NUCLEOTIDE SEQUENCE</scope>
    <source>
        <strain evidence="2">D6</strain>
    </source>
</reference>
<comment type="caution">
    <text evidence="2">The sequence shown here is derived from an EMBL/GenBank/DDBJ whole genome shotgun (WGS) entry which is preliminary data.</text>
</comment>
<evidence type="ECO:0000313" key="3">
    <source>
        <dbReference type="Proteomes" id="UP001153069"/>
    </source>
</evidence>
<accession>A0A9N8DTD2</accession>